<dbReference type="InterPro" id="IPR036236">
    <property type="entry name" value="Znf_C2H2_sf"/>
</dbReference>
<keyword evidence="2" id="KW-0677">Repeat</keyword>
<reference evidence="8 9" key="1">
    <citation type="submission" date="2015-02" db="EMBL/GenBank/DDBJ databases">
        <title>Draft Genome Sequences of Two Closely-Related Aflatoxigenic Aspergillus Species Obtained from the Cote d'Ivoire.</title>
        <authorList>
            <person name="Moore G.G."/>
            <person name="Beltz S.B."/>
            <person name="Mack B.M."/>
        </authorList>
    </citation>
    <scope>NUCLEOTIDE SEQUENCE [LARGE SCALE GENOMIC DNA]</scope>
    <source>
        <strain evidence="8 9">SRRC1432</strain>
    </source>
</reference>
<evidence type="ECO:0000256" key="6">
    <source>
        <dbReference type="SAM" id="MobiDB-lite"/>
    </source>
</evidence>
<dbReference type="EMBL" id="JYKN01002128">
    <property type="protein sequence ID" value="KKK17573.1"/>
    <property type="molecule type" value="Genomic_DNA"/>
</dbReference>
<keyword evidence="3 5" id="KW-0863">Zinc-finger</keyword>
<dbReference type="SUPFAM" id="SSF57667">
    <property type="entry name" value="beta-beta-alpha zinc fingers"/>
    <property type="match status" value="1"/>
</dbReference>
<keyword evidence="9" id="KW-1185">Reference proteome</keyword>
<evidence type="ECO:0000259" key="7">
    <source>
        <dbReference type="PROSITE" id="PS50157"/>
    </source>
</evidence>
<protein>
    <recommendedName>
        <fullName evidence="7">C2H2-type domain-containing protein</fullName>
    </recommendedName>
</protein>
<evidence type="ECO:0000256" key="1">
    <source>
        <dbReference type="ARBA" id="ARBA00022723"/>
    </source>
</evidence>
<dbReference type="PROSITE" id="PS00028">
    <property type="entry name" value="ZINC_FINGER_C2H2_1"/>
    <property type="match status" value="1"/>
</dbReference>
<dbReference type="PANTHER" id="PTHR24379">
    <property type="entry name" value="KRAB AND ZINC FINGER DOMAIN-CONTAINING"/>
    <property type="match status" value="1"/>
</dbReference>
<feature type="domain" description="C2H2-type" evidence="7">
    <location>
        <begin position="189"/>
        <end position="207"/>
    </location>
</feature>
<evidence type="ECO:0000313" key="9">
    <source>
        <dbReference type="Proteomes" id="UP000034947"/>
    </source>
</evidence>
<comment type="caution">
    <text evidence="8">The sequence shown here is derived from an EMBL/GenBank/DDBJ whole genome shotgun (WGS) entry which is preliminary data.</text>
</comment>
<dbReference type="OrthoDB" id="6105938at2759"/>
<keyword evidence="1" id="KW-0479">Metal-binding</keyword>
<name>A0A0F8UDC0_9EURO</name>
<dbReference type="PANTHER" id="PTHR24379:SF121">
    <property type="entry name" value="C2H2-TYPE DOMAIN-CONTAINING PROTEIN"/>
    <property type="match status" value="1"/>
</dbReference>
<dbReference type="PROSITE" id="PS50157">
    <property type="entry name" value="ZINC_FINGER_C2H2_2"/>
    <property type="match status" value="2"/>
</dbReference>
<evidence type="ECO:0000256" key="4">
    <source>
        <dbReference type="ARBA" id="ARBA00022833"/>
    </source>
</evidence>
<feature type="region of interest" description="Disordered" evidence="6">
    <location>
        <begin position="1"/>
        <end position="22"/>
    </location>
</feature>
<evidence type="ECO:0000256" key="2">
    <source>
        <dbReference type="ARBA" id="ARBA00022737"/>
    </source>
</evidence>
<dbReference type="GO" id="GO:0008270">
    <property type="term" value="F:zinc ion binding"/>
    <property type="evidence" value="ECO:0007669"/>
    <property type="project" value="UniProtKB-KW"/>
</dbReference>
<feature type="domain" description="C2H2-type" evidence="7">
    <location>
        <begin position="106"/>
        <end position="133"/>
    </location>
</feature>
<dbReference type="SMART" id="SM00355">
    <property type="entry name" value="ZnF_C2H2"/>
    <property type="match status" value="5"/>
</dbReference>
<evidence type="ECO:0000256" key="3">
    <source>
        <dbReference type="ARBA" id="ARBA00022771"/>
    </source>
</evidence>
<accession>A0A0F8UDC0</accession>
<dbReference type="InterPro" id="IPR013087">
    <property type="entry name" value="Znf_C2H2_type"/>
</dbReference>
<evidence type="ECO:0000313" key="8">
    <source>
        <dbReference type="EMBL" id="KKK17573.1"/>
    </source>
</evidence>
<evidence type="ECO:0000256" key="5">
    <source>
        <dbReference type="PROSITE-ProRule" id="PRU00042"/>
    </source>
</evidence>
<dbReference type="Gene3D" id="3.30.160.60">
    <property type="entry name" value="Classic Zinc Finger"/>
    <property type="match status" value="1"/>
</dbReference>
<feature type="non-terminal residue" evidence="8">
    <location>
        <position position="1"/>
    </location>
</feature>
<dbReference type="AlphaFoldDB" id="A0A0F8UDC0"/>
<dbReference type="VEuPathDB" id="FungiDB:P175DRAFT_0554817"/>
<dbReference type="Proteomes" id="UP000034947">
    <property type="component" value="Unassembled WGS sequence"/>
</dbReference>
<organism evidence="8 9">
    <name type="scientific">Aspergillus ochraceoroseus</name>
    <dbReference type="NCBI Taxonomy" id="138278"/>
    <lineage>
        <taxon>Eukaryota</taxon>
        <taxon>Fungi</taxon>
        <taxon>Dikarya</taxon>
        <taxon>Ascomycota</taxon>
        <taxon>Pezizomycotina</taxon>
        <taxon>Eurotiomycetes</taxon>
        <taxon>Eurotiomycetidae</taxon>
        <taxon>Eurotiales</taxon>
        <taxon>Aspergillaceae</taxon>
        <taxon>Aspergillus</taxon>
        <taxon>Aspergillus subgen. Nidulantes</taxon>
    </lineage>
</organism>
<sequence>RSGASGSRPRIPRGVKQYNNNNNRQTSEHAWCERCRRVFISDPAKNAHLRESRRHNFCSACPQSRDFKTPEELEDHSVDAHHFCPDCNMYHNSAGELRDHDVVKHYLCVRCDGYFGNDNNLRMHQQKHQTRSMECYGCYQTFKSLSGMLIHLESGNCPSRATEEEIDNIARKCYQSRKYIISEDGGWLYRCPSCSKEFLKLSALYQHAEDTPRCSFLSKGHECLAKLEHFIARSIQ</sequence>
<keyword evidence="4" id="KW-0862">Zinc</keyword>
<gene>
    <name evidence="8" type="ORF">AOCH_007697</name>
</gene>
<proteinExistence type="predicted"/>